<dbReference type="Pfam" id="PF00534">
    <property type="entry name" value="Glycos_transf_1"/>
    <property type="match status" value="1"/>
</dbReference>
<feature type="compositionally biased region" description="Basic residues" evidence="5">
    <location>
        <begin position="840"/>
        <end position="852"/>
    </location>
</feature>
<dbReference type="PANTHER" id="PTHR45825">
    <property type="entry name" value="GRANULE-BOUND STARCH SYNTHASE 1, CHLOROPLASTIC/AMYLOPLASTIC"/>
    <property type="match status" value="1"/>
</dbReference>
<evidence type="ECO:0000256" key="3">
    <source>
        <dbReference type="ARBA" id="ARBA00022679"/>
    </source>
</evidence>
<evidence type="ECO:0000313" key="8">
    <source>
        <dbReference type="EMBL" id="OHT12994.1"/>
    </source>
</evidence>
<dbReference type="Gene3D" id="3.40.50.2000">
    <property type="entry name" value="Glycogen Phosphorylase B"/>
    <property type="match status" value="2"/>
</dbReference>
<dbReference type="InterPro" id="IPR013534">
    <property type="entry name" value="Starch_synth_cat_dom"/>
</dbReference>
<comment type="subcellular location">
    <subcellularLocation>
        <location evidence="1">Plastid</location>
        <location evidence="1">Amyloplast</location>
    </subcellularLocation>
</comment>
<evidence type="ECO:0000256" key="1">
    <source>
        <dbReference type="ARBA" id="ARBA00004602"/>
    </source>
</evidence>
<dbReference type="OrthoDB" id="10263625at2759"/>
<keyword evidence="3 8" id="KW-0808">Transferase</keyword>
<sequence>MKNMLKLITIFYPSQMSSDIFASRVPLFTPADDSSAEAAMLEQIEQQAITIPVSSTLLEVLANVSIKDGSLKHISAILDEIVKSPSYFFPDVPLLFERQGIQAFVPDDNNEHNLNWRSIILQFHISILSTVGWAELSKRKSVSFRSKSDEIELANRGDFVGSRAQAGRTFNPGSISMRSQNRCIASFSDRAIGSIAKPSFESIQYEVAPPIDRQTVTAAQKDLSTLNLEINSLFDAQIQCSFENTLFRAIVLAIVSRGLYDRALGNLIVSEFHKEFEDANIQFGRTADTSAVFEGYYATLMRSLLSPEVEEQIRLDIIADNIGIVLSRLEPFTPFDAVPHARAFIESVLAPLCYHENEQYAARAEKLYTAFINGHSWELRNTEVVTADQELEFEKFQDYVVLLSAPHGNTAAFTVLSGSTYKPFFSGYYDFCYAKISSFGEFEIDQNKPCGRYIVLPAGARKEIIHELPAFDDKGVIQFDELTSKLETLANAGVTAVHVTGVIERNFLYELTSVTDHSIISEKCGGKEAFKELCERAKTFGLRVLIDFTPLVCLMNSSKKYSPFTTLTADKRGRLLTADIPDTEMLLLNYRSLKLWELLASEITSLCDQCEINGFYLGPLAHWDTVLARDLKELTRYDSDHTPHYGIQNIIDGTIVSSRSKAPRCGMSTRNFKYSPFIAKLMRTVWSKVPNAFVWMQCEVEQEPFVMNSGVIPANYAFRNAMQSTIEHSVHNDNVDTVNANEALIKFYEERNKRNPKGTLNIAPFGSLMDGPYNIPMEGLPLAIDLLFYLSDVPLISGCLDTAMFYVNAYSMFKHDPDDLIIDSDDEDDSDILTDSRSSKTQKPHHENKSKKRIVKGTKWLPPTARFTSFLKNRAGTRTKADWVLGGDIHILPVSYDSHPMRAILAVARICKKTNRCALICSSFYMYNLIYEVGVLSLPILQNVSPNAVVEIKPLIGASGQPTYYGINEVTQNSSSLFLDLGKFETALYEIEIINNVPPNIQRILNEHIYTRLERAIHYKSNTILANNKIFNEILNAVENEPDDAHLQALIESIPQGEDTMTIFREALVFATRNHKVNKLLVPYTDDDEVMKREEVALRMIHRIADSKLAHLAKFGQTILRDNDIGPILFVASELGPFSKVGGLSTMVWELAKELVQLGLDIHCVSPYYNVSPKGETGYLEKYGIEFKQIIDVYAPDQIKIGIHYGVVDGVKCWFLHHYTFFAAPYQTGSSSFRLQILVIMAKASLEMCCQFRMIPKLIVSNDWMTGLVPAIARKQFGSVFNNTQFIHIFHNLGVGYAGKIWPNNGDTGSLRYIHQLPDEMIVDNFDHSIDPSQCVLLSTDQWATVSKKYRDELLESSPYTWLLKRYPCPFAYSNGIRFQERLDALKKLNMTHDEAKRAVQKKYFGCVDDTKCLFVFVGRIVEQKGVHLIIDCFEELNRQFDDKFQFIVGGQAAPDDRSYGLPCTQKMWDLKQRFPRNFWADPSEFFSDGLLACQAADFTLVPSMFEPSGIVQQEAFASGCPVIAFRTGGLADTVFEYDREKQTGNGFTFWSYQHHDYIMAIKRAYEIYLDKSHYWKLRENAFKSVLTTETVAVQWSREFARMFLKFFEKK</sequence>
<evidence type="ECO:0000259" key="6">
    <source>
        <dbReference type="Pfam" id="PF00534"/>
    </source>
</evidence>
<keyword evidence="4" id="KW-0934">Plastid</keyword>
<protein>
    <submittedName>
        <fullName evidence="8">Glycosyl transferase</fullName>
    </submittedName>
</protein>
<dbReference type="InterPro" id="IPR001296">
    <property type="entry name" value="Glyco_trans_1"/>
</dbReference>
<dbReference type="SUPFAM" id="SSF51445">
    <property type="entry name" value="(Trans)glycosidases"/>
    <property type="match status" value="1"/>
</dbReference>
<dbReference type="SUPFAM" id="SSF53756">
    <property type="entry name" value="UDP-Glycosyltransferase/glycogen phosphorylase"/>
    <property type="match status" value="1"/>
</dbReference>
<accession>A0A1J4KPG1</accession>
<dbReference type="GO" id="GO:0016757">
    <property type="term" value="F:glycosyltransferase activity"/>
    <property type="evidence" value="ECO:0007669"/>
    <property type="project" value="UniProtKB-KW"/>
</dbReference>
<feature type="domain" description="Starch synthase catalytic" evidence="7">
    <location>
        <begin position="1128"/>
        <end position="1358"/>
    </location>
</feature>
<feature type="region of interest" description="Disordered" evidence="5">
    <location>
        <begin position="831"/>
        <end position="852"/>
    </location>
</feature>
<evidence type="ECO:0000313" key="9">
    <source>
        <dbReference type="Proteomes" id="UP000179807"/>
    </source>
</evidence>
<comment type="caution">
    <text evidence="8">The sequence shown here is derived from an EMBL/GenBank/DDBJ whole genome shotgun (WGS) entry which is preliminary data.</text>
</comment>
<dbReference type="VEuPathDB" id="TrichDB:TRFO_16956"/>
<dbReference type="Proteomes" id="UP000179807">
    <property type="component" value="Unassembled WGS sequence"/>
</dbReference>
<evidence type="ECO:0000256" key="2">
    <source>
        <dbReference type="ARBA" id="ARBA00022676"/>
    </source>
</evidence>
<evidence type="ECO:0000256" key="4">
    <source>
        <dbReference type="ARBA" id="ARBA00023234"/>
    </source>
</evidence>
<name>A0A1J4KPG1_9EUKA</name>
<dbReference type="Gene3D" id="3.20.20.80">
    <property type="entry name" value="Glycosidases"/>
    <property type="match status" value="1"/>
</dbReference>
<organism evidence="8 9">
    <name type="scientific">Tritrichomonas foetus</name>
    <dbReference type="NCBI Taxonomy" id="1144522"/>
    <lineage>
        <taxon>Eukaryota</taxon>
        <taxon>Metamonada</taxon>
        <taxon>Parabasalia</taxon>
        <taxon>Tritrichomonadida</taxon>
        <taxon>Tritrichomonadidae</taxon>
        <taxon>Tritrichomonas</taxon>
    </lineage>
</organism>
<evidence type="ECO:0000256" key="5">
    <source>
        <dbReference type="SAM" id="MobiDB-lite"/>
    </source>
</evidence>
<keyword evidence="2" id="KW-0328">Glycosyltransferase</keyword>
<dbReference type="CDD" id="cd03791">
    <property type="entry name" value="GT5_Glycogen_synthase_DULL1-like"/>
    <property type="match status" value="1"/>
</dbReference>
<dbReference type="EMBL" id="MLAK01000550">
    <property type="protein sequence ID" value="OHT12994.1"/>
    <property type="molecule type" value="Genomic_DNA"/>
</dbReference>
<dbReference type="PANTHER" id="PTHR45825:SF11">
    <property type="entry name" value="ALPHA AMYLASE DOMAIN-CONTAINING PROTEIN"/>
    <property type="match status" value="1"/>
</dbReference>
<dbReference type="GeneID" id="94834001"/>
<dbReference type="Pfam" id="PF08323">
    <property type="entry name" value="Glyco_transf_5"/>
    <property type="match status" value="1"/>
</dbReference>
<keyword evidence="4" id="KW-0035">Amyloplast</keyword>
<dbReference type="InterPro" id="IPR017853">
    <property type="entry name" value="GH"/>
</dbReference>
<gene>
    <name evidence="8" type="ORF">TRFO_16956</name>
</gene>
<proteinExistence type="predicted"/>
<evidence type="ECO:0000259" key="7">
    <source>
        <dbReference type="Pfam" id="PF08323"/>
    </source>
</evidence>
<feature type="domain" description="Glycosyl transferase family 1" evidence="6">
    <location>
        <begin position="1410"/>
        <end position="1582"/>
    </location>
</feature>
<dbReference type="RefSeq" id="XP_068366130.1">
    <property type="nucleotide sequence ID" value="XM_068499297.1"/>
</dbReference>
<keyword evidence="9" id="KW-1185">Reference proteome</keyword>
<reference evidence="8" key="1">
    <citation type="submission" date="2016-10" db="EMBL/GenBank/DDBJ databases">
        <authorList>
            <person name="Benchimol M."/>
            <person name="Almeida L.G."/>
            <person name="Vasconcelos A.T."/>
            <person name="Perreira-Neves A."/>
            <person name="Rosa I.A."/>
            <person name="Tasca T."/>
            <person name="Bogo M.R."/>
            <person name="de Souza W."/>
        </authorList>
    </citation>
    <scope>NUCLEOTIDE SEQUENCE [LARGE SCALE GENOMIC DNA]</scope>
    <source>
        <strain evidence="8">K</strain>
    </source>
</reference>